<comment type="similarity">
    <text evidence="1">Belongs to the peptidase A1 family.</text>
</comment>
<dbReference type="PANTHER" id="PTHR47966">
    <property type="entry name" value="BETA-SITE APP-CLEAVING ENZYME, ISOFORM A-RELATED"/>
    <property type="match status" value="1"/>
</dbReference>
<dbReference type="PROSITE" id="PS51767">
    <property type="entry name" value="PEPTIDASE_A1"/>
    <property type="match status" value="1"/>
</dbReference>
<dbReference type="GO" id="GO:0006508">
    <property type="term" value="P:proteolysis"/>
    <property type="evidence" value="ECO:0007669"/>
    <property type="project" value="InterPro"/>
</dbReference>
<sequence>MRTFALTTMGVAVQAIAVANNLATVDDNRAVELPGMLRFPVEGSRVPQHRGAAVRRQTPSDLLNQQEGTQYLISLSMGNPGQDVKVAFDTGSNELWVNPDCSTSGNAESEKFCRSLGRFVPGKSTVNLGQKGGVTYGKGQVKFDYVRDSVGLGSARIANQTFGAAYASNDLGEGIMGAGPDLRGFDAAPYPMVVDSLARQGIINARAFSVDLRSVDNPRGAVIFGGADTKKFKGTLSKRPIVVPGPDGNVRYWISMDGLTVNRPDGTTQEGLAPGASLPVFPDTGATLGHLPKGLVDAVAAGFPGARFDPARNQHTVPCSLRKVDKTVDFKFGDALIKVPFNDFIWQAGTDLCVLGIAPSPANSKTWSLGDSFLRAAYAVFDQDNKNVWLAQSADCGTNLVAFGKGANAVEALQGDCGKPPVTSSSTTTTTTSTATTSSQTSSAPTTTTTSSSSSSSMTSSSSSQTSSVSNSTSSVPTGTGIPTSSIPTGTGIPTSSIPTGTGVPTSSIPTGTGVPTSSVPTGTGIPTSSVPTGTGLPTTGSGLPTGTGSSTSTPWSNVTTTAAPTYTSTFLTTTTYTITSCPPVVTNCPVGRVTTEVITSYTTWCPGEQTATRVPPQPTGQPKCPGPECGQPGKPEQPGKPDNICPGPHCYTDKPTAPGETKPTGPAGGNQCPGPNCNKPTASVPGENKPTGPAGGHQCPGGPNCPAQTTSTGSKPSAPAGGHQCPGGANCPHPTGGMTTTVSKPCATCGSVGPTGKPTSPPVVTGAAAGAFRVSGTAAIAAAIAALVL</sequence>
<dbReference type="Proteomes" id="UP000315783">
    <property type="component" value="Unassembled WGS sequence"/>
</dbReference>
<dbReference type="STRING" id="43265.A0A545V5T7"/>
<feature type="domain" description="Peptidase A1" evidence="4">
    <location>
        <begin position="71"/>
        <end position="391"/>
    </location>
</feature>
<dbReference type="Gene3D" id="2.40.70.10">
    <property type="entry name" value="Acid Proteases"/>
    <property type="match status" value="2"/>
</dbReference>
<organism evidence="5 6">
    <name type="scientific">Cordyceps javanica</name>
    <dbReference type="NCBI Taxonomy" id="43265"/>
    <lineage>
        <taxon>Eukaryota</taxon>
        <taxon>Fungi</taxon>
        <taxon>Dikarya</taxon>
        <taxon>Ascomycota</taxon>
        <taxon>Pezizomycotina</taxon>
        <taxon>Sordariomycetes</taxon>
        <taxon>Hypocreomycetidae</taxon>
        <taxon>Hypocreales</taxon>
        <taxon>Cordycipitaceae</taxon>
        <taxon>Cordyceps</taxon>
    </lineage>
</organism>
<evidence type="ECO:0000313" key="6">
    <source>
        <dbReference type="Proteomes" id="UP000315783"/>
    </source>
</evidence>
<feature type="region of interest" description="Disordered" evidence="3">
    <location>
        <begin position="416"/>
        <end position="560"/>
    </location>
</feature>
<evidence type="ECO:0000256" key="3">
    <source>
        <dbReference type="SAM" id="MobiDB-lite"/>
    </source>
</evidence>
<feature type="compositionally biased region" description="Polar residues" evidence="3">
    <location>
        <begin position="707"/>
        <end position="716"/>
    </location>
</feature>
<dbReference type="Pfam" id="PF00026">
    <property type="entry name" value="Asp"/>
    <property type="match status" value="1"/>
</dbReference>
<comment type="caution">
    <text evidence="5">The sequence shown here is derived from an EMBL/GenBank/DDBJ whole genome shotgun (WGS) entry which is preliminary data.</text>
</comment>
<name>A0A545V5T7_9HYPO</name>
<feature type="compositionally biased region" description="Low complexity" evidence="3">
    <location>
        <begin position="527"/>
        <end position="560"/>
    </location>
</feature>
<feature type="active site" evidence="2">
    <location>
        <position position="283"/>
    </location>
</feature>
<gene>
    <name evidence="5" type="ORF">IF1G_04322</name>
</gene>
<evidence type="ECO:0000259" key="4">
    <source>
        <dbReference type="PROSITE" id="PS51767"/>
    </source>
</evidence>
<feature type="compositionally biased region" description="Low complexity" evidence="3">
    <location>
        <begin position="621"/>
        <end position="637"/>
    </location>
</feature>
<evidence type="ECO:0000313" key="5">
    <source>
        <dbReference type="EMBL" id="TQV97082.1"/>
    </source>
</evidence>
<evidence type="ECO:0000256" key="2">
    <source>
        <dbReference type="PIRSR" id="PIRSR601461-1"/>
    </source>
</evidence>
<reference evidence="5 6" key="1">
    <citation type="journal article" date="2019" name="Appl. Microbiol. Biotechnol.">
        <title>Genome sequence of Isaria javanica and comparative genome analysis insights into family S53 peptidase evolution in fungal entomopathogens.</title>
        <authorList>
            <person name="Lin R."/>
            <person name="Zhang X."/>
            <person name="Xin B."/>
            <person name="Zou M."/>
            <person name="Gao Y."/>
            <person name="Qin F."/>
            <person name="Hu Q."/>
            <person name="Xie B."/>
            <person name="Cheng X."/>
        </authorList>
    </citation>
    <scope>NUCLEOTIDE SEQUENCE [LARGE SCALE GENOMIC DNA]</scope>
    <source>
        <strain evidence="5 6">IJ1G</strain>
    </source>
</reference>
<dbReference type="InterPro" id="IPR021109">
    <property type="entry name" value="Peptidase_aspartic_dom_sf"/>
</dbReference>
<feature type="active site" evidence="2">
    <location>
        <position position="89"/>
    </location>
</feature>
<proteinExistence type="inferred from homology"/>
<dbReference type="SUPFAM" id="SSF50630">
    <property type="entry name" value="Acid proteases"/>
    <property type="match status" value="1"/>
</dbReference>
<feature type="compositionally biased region" description="Polar residues" evidence="3">
    <location>
        <begin position="481"/>
        <end position="526"/>
    </location>
</feature>
<feature type="compositionally biased region" description="Low complexity" evidence="3">
    <location>
        <begin position="423"/>
        <end position="478"/>
    </location>
</feature>
<dbReference type="OrthoDB" id="771136at2759"/>
<evidence type="ECO:0000256" key="1">
    <source>
        <dbReference type="ARBA" id="ARBA00007447"/>
    </source>
</evidence>
<feature type="region of interest" description="Disordered" evidence="3">
    <location>
        <begin position="608"/>
        <end position="725"/>
    </location>
</feature>
<dbReference type="GO" id="GO:0004190">
    <property type="term" value="F:aspartic-type endopeptidase activity"/>
    <property type="evidence" value="ECO:0007669"/>
    <property type="project" value="InterPro"/>
</dbReference>
<dbReference type="EMBL" id="SPUK01000005">
    <property type="protein sequence ID" value="TQV97082.1"/>
    <property type="molecule type" value="Genomic_DNA"/>
</dbReference>
<protein>
    <submittedName>
        <fullName evidence="5">Yapsin</fullName>
    </submittedName>
</protein>
<accession>A0A545V5T7</accession>
<dbReference type="InterPro" id="IPR001461">
    <property type="entry name" value="Aspartic_peptidase_A1"/>
</dbReference>
<dbReference type="InterPro" id="IPR033121">
    <property type="entry name" value="PEPTIDASE_A1"/>
</dbReference>
<keyword evidence="6" id="KW-1185">Reference proteome</keyword>
<dbReference type="PANTHER" id="PTHR47966:SF65">
    <property type="entry name" value="ASPARTIC-TYPE ENDOPEPTIDASE"/>
    <property type="match status" value="1"/>
</dbReference>
<dbReference type="AlphaFoldDB" id="A0A545V5T7"/>
<dbReference type="PRINTS" id="PR00792">
    <property type="entry name" value="PEPSIN"/>
</dbReference>